<dbReference type="AlphaFoldDB" id="A0A3N4HNN3"/>
<dbReference type="PANTHER" id="PTHR35391">
    <property type="entry name" value="C2H2-TYPE DOMAIN-CONTAINING PROTEIN-RELATED"/>
    <property type="match status" value="1"/>
</dbReference>
<evidence type="ECO:0000313" key="3">
    <source>
        <dbReference type="Proteomes" id="UP000275078"/>
    </source>
</evidence>
<feature type="region of interest" description="Disordered" evidence="1">
    <location>
        <begin position="303"/>
        <end position="322"/>
    </location>
</feature>
<proteinExistence type="predicted"/>
<keyword evidence="3" id="KW-1185">Reference proteome</keyword>
<dbReference type="PANTHER" id="PTHR35391:SF5">
    <property type="entry name" value="DUF6590 DOMAIN-CONTAINING PROTEIN"/>
    <property type="match status" value="1"/>
</dbReference>
<organism evidence="2 3">
    <name type="scientific">Ascobolus immersus RN42</name>
    <dbReference type="NCBI Taxonomy" id="1160509"/>
    <lineage>
        <taxon>Eukaryota</taxon>
        <taxon>Fungi</taxon>
        <taxon>Dikarya</taxon>
        <taxon>Ascomycota</taxon>
        <taxon>Pezizomycotina</taxon>
        <taxon>Pezizomycetes</taxon>
        <taxon>Pezizales</taxon>
        <taxon>Ascobolaceae</taxon>
        <taxon>Ascobolus</taxon>
    </lineage>
</organism>
<dbReference type="STRING" id="1160509.A0A3N4HNN3"/>
<name>A0A3N4HNN3_ASCIM</name>
<dbReference type="EMBL" id="ML119787">
    <property type="protein sequence ID" value="RPA74556.1"/>
    <property type="molecule type" value="Genomic_DNA"/>
</dbReference>
<evidence type="ECO:0000313" key="2">
    <source>
        <dbReference type="EMBL" id="RPA74556.1"/>
    </source>
</evidence>
<evidence type="ECO:0000256" key="1">
    <source>
        <dbReference type="SAM" id="MobiDB-lite"/>
    </source>
</evidence>
<accession>A0A3N4HNN3</accession>
<reference evidence="2 3" key="1">
    <citation type="journal article" date="2018" name="Nat. Ecol. Evol.">
        <title>Pezizomycetes genomes reveal the molecular basis of ectomycorrhizal truffle lifestyle.</title>
        <authorList>
            <person name="Murat C."/>
            <person name="Payen T."/>
            <person name="Noel B."/>
            <person name="Kuo A."/>
            <person name="Morin E."/>
            <person name="Chen J."/>
            <person name="Kohler A."/>
            <person name="Krizsan K."/>
            <person name="Balestrini R."/>
            <person name="Da Silva C."/>
            <person name="Montanini B."/>
            <person name="Hainaut M."/>
            <person name="Levati E."/>
            <person name="Barry K.W."/>
            <person name="Belfiori B."/>
            <person name="Cichocki N."/>
            <person name="Clum A."/>
            <person name="Dockter R.B."/>
            <person name="Fauchery L."/>
            <person name="Guy J."/>
            <person name="Iotti M."/>
            <person name="Le Tacon F."/>
            <person name="Lindquist E.A."/>
            <person name="Lipzen A."/>
            <person name="Malagnac F."/>
            <person name="Mello A."/>
            <person name="Molinier V."/>
            <person name="Miyauchi S."/>
            <person name="Poulain J."/>
            <person name="Riccioni C."/>
            <person name="Rubini A."/>
            <person name="Sitrit Y."/>
            <person name="Splivallo R."/>
            <person name="Traeger S."/>
            <person name="Wang M."/>
            <person name="Zifcakova L."/>
            <person name="Wipf D."/>
            <person name="Zambonelli A."/>
            <person name="Paolocci F."/>
            <person name="Nowrousian M."/>
            <person name="Ottonello S."/>
            <person name="Baldrian P."/>
            <person name="Spatafora J.W."/>
            <person name="Henrissat B."/>
            <person name="Nagy L.G."/>
            <person name="Aury J.M."/>
            <person name="Wincker P."/>
            <person name="Grigoriev I.V."/>
            <person name="Bonfante P."/>
            <person name="Martin F.M."/>
        </authorList>
    </citation>
    <scope>NUCLEOTIDE SEQUENCE [LARGE SCALE GENOMIC DNA]</scope>
    <source>
        <strain evidence="2 3">RN42</strain>
    </source>
</reference>
<protein>
    <submittedName>
        <fullName evidence="2">Uncharacterized protein</fullName>
    </submittedName>
</protein>
<sequence length="398" mass="45515">MLRQTPLTKQKLRSCVSKLKEIGFLHEEFKKSTNADDLKRSQFDVSALGDELGRLRVWIGNIGGERSGHGSLEYRLQDAMLIYENIHRAIGNMEDDLTEIIAVLSGERLPYELQPADDLSDALFDDDESLQGSDFELEGLEMPEMPPEIPERITNISSAIDDLYKTAVYVRNPNSRTRYNKALAFRLVDPESGKDVFEQCLEFDIGHTKEFFLAQRRSVNAEYQEAFSEKDEALILRLGSTITRRRQQFRYWKSHRDKLSGIAEHIALADISLAHRPGDFGNEEDTHQPRMELRLDSSRYDISGPVEHRPEPPPKGTSSHITGLTRTTATEATRFSKADCEEPSYAESIASFATTTVDEYAVEYPDPPDDPIFNDKDFECPFCFTICPQRYRSKRVWK</sequence>
<dbReference type="OrthoDB" id="6133115at2759"/>
<dbReference type="Proteomes" id="UP000275078">
    <property type="component" value="Unassembled WGS sequence"/>
</dbReference>
<gene>
    <name evidence="2" type="ORF">BJ508DRAFT_34096</name>
</gene>